<dbReference type="InterPro" id="IPR016186">
    <property type="entry name" value="C-type_lectin-like/link_sf"/>
</dbReference>
<dbReference type="GO" id="GO:0005886">
    <property type="term" value="C:plasma membrane"/>
    <property type="evidence" value="ECO:0007669"/>
    <property type="project" value="UniProtKB-SubCell"/>
</dbReference>
<dbReference type="AlphaFoldDB" id="A0A5A9PLB8"/>
<comment type="subcellular location">
    <subcellularLocation>
        <location evidence="1">Cell membrane</location>
        <topology evidence="1">Single-pass type II membrane protein</topology>
    </subcellularLocation>
</comment>
<feature type="domain" description="C-type lectin" evidence="4">
    <location>
        <begin position="93"/>
        <end position="185"/>
    </location>
</feature>
<evidence type="ECO:0000256" key="1">
    <source>
        <dbReference type="ARBA" id="ARBA00004401"/>
    </source>
</evidence>
<feature type="coiled-coil region" evidence="2">
    <location>
        <begin position="30"/>
        <end position="78"/>
    </location>
</feature>
<protein>
    <submittedName>
        <fullName evidence="5">Collectin-10 Collectin-1</fullName>
    </submittedName>
</protein>
<evidence type="ECO:0000313" key="6">
    <source>
        <dbReference type="Proteomes" id="UP000324632"/>
    </source>
</evidence>
<gene>
    <name evidence="5" type="ORF">E1301_Tti020224</name>
</gene>
<dbReference type="InterPro" id="IPR050828">
    <property type="entry name" value="C-type_lectin/matrix_domain"/>
</dbReference>
<comment type="caution">
    <text evidence="5">The sequence shown here is derived from an EMBL/GenBank/DDBJ whole genome shotgun (WGS) entry which is preliminary data.</text>
</comment>
<dbReference type="InterPro" id="IPR016187">
    <property type="entry name" value="CTDL_fold"/>
</dbReference>
<dbReference type="PROSITE" id="PS50041">
    <property type="entry name" value="C_TYPE_LECTIN_2"/>
    <property type="match status" value="1"/>
</dbReference>
<sequence length="361" mass="41525">MNMRNMNIAEECNETVNILKINYSHVTDKRDQLQINLKSISEMKLKLETNYSHLTDERDQLQINIKSMSEMKLELETKVKNLSDILMKNTSGYFITNEEKSWTDSRQFCRDRGGDLVIINTEEEQKYISSIVKGRAWIGLSDIEKEGNMTWVDNTPLNKGKATVTFQGKWLVWITVCLGLICVLLLIALIVLYVNLTAESEQMKMRYLNIVENCNENLSSLTDERDQLQINLKSMSEMKLKLETNYSHLTNVSKHFNSVMEKKLELETRVKHLSDELMKNLSGSCRYFISIEKKSWTDSRQFCINRGGDLVIINTEEEQHKTVMWMEQSHPHGPPLCSDSGALAPPLTLTSICHPMATGTE</sequence>
<keyword evidence="3" id="KW-0812">Transmembrane</keyword>
<keyword evidence="2" id="KW-0175">Coiled coil</keyword>
<keyword evidence="6" id="KW-1185">Reference proteome</keyword>
<dbReference type="InterPro" id="IPR001304">
    <property type="entry name" value="C-type_lectin-like"/>
</dbReference>
<keyword evidence="3" id="KW-1133">Transmembrane helix</keyword>
<evidence type="ECO:0000256" key="3">
    <source>
        <dbReference type="SAM" id="Phobius"/>
    </source>
</evidence>
<evidence type="ECO:0000313" key="5">
    <source>
        <dbReference type="EMBL" id="KAA0721799.1"/>
    </source>
</evidence>
<dbReference type="Gene3D" id="3.10.100.10">
    <property type="entry name" value="Mannose-Binding Protein A, subunit A"/>
    <property type="match status" value="2"/>
</dbReference>
<reference evidence="5 6" key="1">
    <citation type="journal article" date="2019" name="Mol. Ecol. Resour.">
        <title>Chromosome-level genome assembly of Triplophysa tibetana, a fish adapted to the harsh high-altitude environment of the Tibetan Plateau.</title>
        <authorList>
            <person name="Yang X."/>
            <person name="Liu H."/>
            <person name="Ma Z."/>
            <person name="Zou Y."/>
            <person name="Zou M."/>
            <person name="Mao Y."/>
            <person name="Li X."/>
            <person name="Wang H."/>
            <person name="Chen T."/>
            <person name="Wang W."/>
            <person name="Yang R."/>
        </authorList>
    </citation>
    <scope>NUCLEOTIDE SEQUENCE [LARGE SCALE GENOMIC DNA]</scope>
    <source>
        <strain evidence="5">TTIB1903HZAU</strain>
        <tissue evidence="5">Muscle</tissue>
    </source>
</reference>
<dbReference type="SUPFAM" id="SSF56436">
    <property type="entry name" value="C-type lectin-like"/>
    <property type="match status" value="2"/>
</dbReference>
<feature type="transmembrane region" description="Helical" evidence="3">
    <location>
        <begin position="170"/>
        <end position="196"/>
    </location>
</feature>
<dbReference type="PANTHER" id="PTHR45710:SF8">
    <property type="entry name" value="RERATING FAMILY MEMBER 4"/>
    <property type="match status" value="1"/>
</dbReference>
<dbReference type="PANTHER" id="PTHR45710">
    <property type="entry name" value="C-TYPE LECTIN DOMAIN-CONTAINING PROTEIN 180"/>
    <property type="match status" value="1"/>
</dbReference>
<accession>A0A5A9PLB8</accession>
<keyword evidence="3" id="KW-0472">Membrane</keyword>
<evidence type="ECO:0000256" key="2">
    <source>
        <dbReference type="SAM" id="Coils"/>
    </source>
</evidence>
<dbReference type="Pfam" id="PF00059">
    <property type="entry name" value="Lectin_C"/>
    <property type="match status" value="1"/>
</dbReference>
<feature type="coiled-coil region" evidence="2">
    <location>
        <begin position="211"/>
        <end position="245"/>
    </location>
</feature>
<evidence type="ECO:0000259" key="4">
    <source>
        <dbReference type="PROSITE" id="PS50041"/>
    </source>
</evidence>
<dbReference type="Gene3D" id="1.20.5.340">
    <property type="match status" value="2"/>
</dbReference>
<proteinExistence type="predicted"/>
<name>A0A5A9PLB8_9TELE</name>
<dbReference type="Proteomes" id="UP000324632">
    <property type="component" value="Chromosome 4"/>
</dbReference>
<organism evidence="5 6">
    <name type="scientific">Triplophysa tibetana</name>
    <dbReference type="NCBI Taxonomy" id="1572043"/>
    <lineage>
        <taxon>Eukaryota</taxon>
        <taxon>Metazoa</taxon>
        <taxon>Chordata</taxon>
        <taxon>Craniata</taxon>
        <taxon>Vertebrata</taxon>
        <taxon>Euteleostomi</taxon>
        <taxon>Actinopterygii</taxon>
        <taxon>Neopterygii</taxon>
        <taxon>Teleostei</taxon>
        <taxon>Ostariophysi</taxon>
        <taxon>Cypriniformes</taxon>
        <taxon>Nemacheilidae</taxon>
        <taxon>Triplophysa</taxon>
    </lineage>
</organism>
<dbReference type="EMBL" id="SOYY01000004">
    <property type="protein sequence ID" value="KAA0721799.1"/>
    <property type="molecule type" value="Genomic_DNA"/>
</dbReference>
<dbReference type="SMART" id="SM00034">
    <property type="entry name" value="CLECT"/>
    <property type="match status" value="1"/>
</dbReference>